<feature type="domain" description="DNA ligase D polymerase" evidence="1">
    <location>
        <begin position="25"/>
        <end position="279"/>
    </location>
</feature>
<name>A0A1B8SD05_9MYCO</name>
<keyword evidence="2" id="KW-0436">Ligase</keyword>
<evidence type="ECO:0000313" key="3">
    <source>
        <dbReference type="Proteomes" id="UP000092668"/>
    </source>
</evidence>
<proteinExistence type="predicted"/>
<gene>
    <name evidence="2" type="ORF">ACT18_16900</name>
</gene>
<dbReference type="InterPro" id="IPR052171">
    <property type="entry name" value="NHEJ_LigD"/>
</dbReference>
<comment type="caution">
    <text evidence="2">The sequence shown here is derived from an EMBL/GenBank/DDBJ whole genome shotgun (WGS) entry which is preliminary data.</text>
</comment>
<dbReference type="PATRIC" id="fig|354243.3.peg.3498"/>
<dbReference type="PANTHER" id="PTHR42705">
    <property type="entry name" value="BIFUNCTIONAL NON-HOMOLOGOUS END JOINING PROTEIN LIGD"/>
    <property type="match status" value="1"/>
</dbReference>
<sequence>MKPKVAITHPDRVLFPPSAGHYSITKGDLIDYYGQVAPVMVPHLDGRPLTLTRFPGGIEEEGFIQQNFAASLPDWMERAEVPKKSAAGSVVHPVVGRDEALVWAANQDCVTLHAWLSRRPHLDRPDRLVFDLDPADDDFAVVRATARAVADVLQELGMTAYVQTTGSRGLHVVAPLRGHADFDTAREFARVIAGLVVDDDPAHRTCEIRKAGRDGRLYVDVMRNAYGQTAVAPYSVRARPGAPVATPLEWDELDVPGMRSDRFTLRDVPARLSERGDPWADMHRHACAVASRRHRLEKLGA</sequence>
<dbReference type="RefSeq" id="WP_019735832.1">
    <property type="nucleotide sequence ID" value="NZ_LFOE01000028.1"/>
</dbReference>
<dbReference type="PANTHER" id="PTHR42705:SF2">
    <property type="entry name" value="BIFUNCTIONAL NON-HOMOLOGOUS END JOINING PROTEIN LIGD"/>
    <property type="match status" value="1"/>
</dbReference>
<dbReference type="OrthoDB" id="4296267at2"/>
<dbReference type="Gene3D" id="3.90.920.10">
    <property type="entry name" value="DNA primase, PRIM domain"/>
    <property type="match status" value="1"/>
</dbReference>
<dbReference type="GO" id="GO:0016874">
    <property type="term" value="F:ligase activity"/>
    <property type="evidence" value="ECO:0007669"/>
    <property type="project" value="UniProtKB-KW"/>
</dbReference>
<dbReference type="EMBL" id="LFOE01000028">
    <property type="protein sequence ID" value="OBY30623.1"/>
    <property type="molecule type" value="Genomic_DNA"/>
</dbReference>
<evidence type="ECO:0000313" key="2">
    <source>
        <dbReference type="EMBL" id="OBY30623.1"/>
    </source>
</evidence>
<accession>A0A1B8SD05</accession>
<dbReference type="InterPro" id="IPR014145">
    <property type="entry name" value="LigD_pol_dom"/>
</dbReference>
<dbReference type="AlphaFoldDB" id="A0A1B8SD05"/>
<reference evidence="2 3" key="1">
    <citation type="submission" date="2015-06" db="EMBL/GenBank/DDBJ databases">
        <title>Genome sequence of Mycobacterium kumamotonense strain Roo.</title>
        <authorList>
            <person name="Greninger A.L."/>
            <person name="Cunningham G."/>
            <person name="Miller S."/>
        </authorList>
    </citation>
    <scope>NUCLEOTIDE SEQUENCE [LARGE SCALE GENOMIC DNA]</scope>
    <source>
        <strain evidence="2 3">Roo</strain>
    </source>
</reference>
<dbReference type="STRING" id="354243.BST28_01975"/>
<dbReference type="Proteomes" id="UP000092668">
    <property type="component" value="Unassembled WGS sequence"/>
</dbReference>
<protein>
    <submittedName>
        <fullName evidence="2">ATP-dependent DNA ligase</fullName>
    </submittedName>
</protein>
<dbReference type="NCBIfam" id="TIGR02778">
    <property type="entry name" value="ligD_pol"/>
    <property type="match status" value="1"/>
</dbReference>
<organism evidence="2 3">
    <name type="scientific">Mycolicibacter kumamotonensis</name>
    <dbReference type="NCBI Taxonomy" id="354243"/>
    <lineage>
        <taxon>Bacteria</taxon>
        <taxon>Bacillati</taxon>
        <taxon>Actinomycetota</taxon>
        <taxon>Actinomycetes</taxon>
        <taxon>Mycobacteriales</taxon>
        <taxon>Mycobacteriaceae</taxon>
        <taxon>Mycolicibacter</taxon>
    </lineage>
</organism>
<evidence type="ECO:0000259" key="1">
    <source>
        <dbReference type="Pfam" id="PF21686"/>
    </source>
</evidence>
<keyword evidence="3" id="KW-1185">Reference proteome</keyword>
<dbReference type="Pfam" id="PF21686">
    <property type="entry name" value="LigD_Prim-Pol"/>
    <property type="match status" value="1"/>
</dbReference>